<comment type="pathway">
    <text evidence="3 10">Carbohydrate metabolism; galactose metabolism.</text>
</comment>
<evidence type="ECO:0000256" key="8">
    <source>
        <dbReference type="ARBA" id="ARBA00023144"/>
    </source>
</evidence>
<evidence type="ECO:0000259" key="11">
    <source>
        <dbReference type="Pfam" id="PF01087"/>
    </source>
</evidence>
<evidence type="ECO:0000256" key="3">
    <source>
        <dbReference type="ARBA" id="ARBA00004947"/>
    </source>
</evidence>
<keyword evidence="6 10" id="KW-0808">Transferase</keyword>
<dbReference type="InterPro" id="IPR023425">
    <property type="entry name" value="GalP_uridyl_Trfase_II_CS"/>
</dbReference>
<feature type="domain" description="Galactose-1-phosphate uridyl transferase C-terminal" evidence="12">
    <location>
        <begin position="250"/>
        <end position="435"/>
    </location>
</feature>
<keyword evidence="5 10" id="KW-0963">Cytoplasm</keyword>
<dbReference type="GO" id="GO:0005737">
    <property type="term" value="C:cytoplasm"/>
    <property type="evidence" value="ECO:0007669"/>
    <property type="project" value="UniProtKB-SubCell"/>
</dbReference>
<keyword evidence="7 10" id="KW-0548">Nucleotidyltransferase</keyword>
<dbReference type="EC" id="2.7.7.12" evidence="10"/>
<dbReference type="NCBIfam" id="TIGR01239">
    <property type="entry name" value="galT_2"/>
    <property type="match status" value="1"/>
</dbReference>
<evidence type="ECO:0000313" key="14">
    <source>
        <dbReference type="Proteomes" id="UP000190476"/>
    </source>
</evidence>
<name>A0A1U6J6Q9_9CLOT</name>
<dbReference type="OrthoDB" id="2293at2"/>
<dbReference type="HAMAP" id="MF_00571">
    <property type="entry name" value="GalP_UDP_trans"/>
    <property type="match status" value="1"/>
</dbReference>
<evidence type="ECO:0000313" key="13">
    <source>
        <dbReference type="EMBL" id="SLK15934.1"/>
    </source>
</evidence>
<dbReference type="UniPathway" id="UPA00214"/>
<evidence type="ECO:0000256" key="5">
    <source>
        <dbReference type="ARBA" id="ARBA00022490"/>
    </source>
</evidence>
<dbReference type="Proteomes" id="UP000190476">
    <property type="component" value="Chromosome I"/>
</dbReference>
<protein>
    <recommendedName>
        <fullName evidence="10">Galactose-1-phosphate uridylyltransferase</fullName>
        <shortName evidence="10">Gal-1-P uridylyltransferase</shortName>
        <ecNumber evidence="10">2.7.7.12</ecNumber>
    </recommendedName>
    <alternativeName>
        <fullName evidence="10">UDP-glucose--hexose-1-phosphate uridylyltransferase</fullName>
    </alternativeName>
</protein>
<dbReference type="Pfam" id="PF01087">
    <property type="entry name" value="GalP_UDP_transf"/>
    <property type="match status" value="1"/>
</dbReference>
<organism evidence="13 14">
    <name type="scientific">Clostridium chauvoei JF4335</name>
    <dbReference type="NCBI Taxonomy" id="1351755"/>
    <lineage>
        <taxon>Bacteria</taxon>
        <taxon>Bacillati</taxon>
        <taxon>Bacillota</taxon>
        <taxon>Clostridia</taxon>
        <taxon>Eubacteriales</taxon>
        <taxon>Clostridiaceae</taxon>
        <taxon>Clostridium</taxon>
    </lineage>
</organism>
<proteinExistence type="inferred from homology"/>
<evidence type="ECO:0000256" key="4">
    <source>
        <dbReference type="ARBA" id="ARBA00008706"/>
    </source>
</evidence>
<feature type="domain" description="Galactose-1-phosphate uridyl transferase N-terminal" evidence="11">
    <location>
        <begin position="22"/>
        <end position="234"/>
    </location>
</feature>
<dbReference type="GO" id="GO:0008108">
    <property type="term" value="F:UDP-glucose:hexose-1-phosphate uridylyltransferase activity"/>
    <property type="evidence" value="ECO:0007669"/>
    <property type="project" value="UniProtKB-UniRule"/>
</dbReference>
<evidence type="ECO:0000259" key="12">
    <source>
        <dbReference type="Pfam" id="PF02744"/>
    </source>
</evidence>
<dbReference type="NCBIfam" id="NF003629">
    <property type="entry name" value="PRK05270.1-2"/>
    <property type="match status" value="1"/>
</dbReference>
<dbReference type="GeneID" id="66301314"/>
<sequence length="504" mass="58691">MSINISYEIERLLQYGIKKGLIELEDKIFVTNRIMDILKLNEVEEVGNIEENLETPTECLENILDYAFKIGILESNGVESRDLLDTKIMGCLVKMPSIIIKEFNRLYKEDPKKATNYYYDLSRATNYIRTDRVKKDIKWQTATEYGNLDITINLSKPEKDPKDIAAKKNVVSSNYPKCLLCVENEGHSGRIGYPARENHRIIPLTLNEEKWFLQYSPYVYYNEHCIVLKGSHDPMRITEATFKRLLGFIEKFPHYFVGTNADLPIVGGSILAHDHFQGGNYEFSMAKAKVEKEFQIDKFNDVKIGKVKWPMSVIRLEGKDKESILKAAIYIYEKWKTYSDEEVDIHAFTGDTPHNTVTPIARRNGENYQFDLVLRNNRTTEEFPYGIFHPHEELHHIKKENIGLIEAMGLAILPSRLKKELKEIKYFLLNTERISEIDEKEELLKHKLWVLEIINKYKNINEENVEDILQQEVGLKFLAVLKDAGVYKRDEKGQYAFDKFILGL</sequence>
<evidence type="ECO:0000256" key="1">
    <source>
        <dbReference type="ARBA" id="ARBA00001107"/>
    </source>
</evidence>
<evidence type="ECO:0000256" key="6">
    <source>
        <dbReference type="ARBA" id="ARBA00022679"/>
    </source>
</evidence>
<dbReference type="EMBL" id="LT799839">
    <property type="protein sequence ID" value="SLK15934.1"/>
    <property type="molecule type" value="Genomic_DNA"/>
</dbReference>
<dbReference type="PROSITE" id="PS01163">
    <property type="entry name" value="GAL_P_UDP_TRANSF_II"/>
    <property type="match status" value="1"/>
</dbReference>
<evidence type="ECO:0000256" key="10">
    <source>
        <dbReference type="HAMAP-Rule" id="MF_00571"/>
    </source>
</evidence>
<dbReference type="AlphaFoldDB" id="A0A1U6J6Q9"/>
<dbReference type="InterPro" id="IPR005850">
    <property type="entry name" value="GalP_Utransf_C"/>
</dbReference>
<evidence type="ECO:0000256" key="7">
    <source>
        <dbReference type="ARBA" id="ARBA00022695"/>
    </source>
</evidence>
<dbReference type="PIRSF" id="PIRSF006005">
    <property type="entry name" value="GalT_BS"/>
    <property type="match status" value="1"/>
</dbReference>
<dbReference type="PANTHER" id="PTHR39191:SF1">
    <property type="entry name" value="DUF4922 DOMAIN-CONTAINING PROTEIN"/>
    <property type="match status" value="1"/>
</dbReference>
<dbReference type="RefSeq" id="WP_079481808.1">
    <property type="nucleotide sequence ID" value="NZ_CBML010000006.1"/>
</dbReference>
<keyword evidence="14" id="KW-1185">Reference proteome</keyword>
<dbReference type="InterPro" id="IPR005849">
    <property type="entry name" value="GalP_Utransf_N"/>
</dbReference>
<dbReference type="InterPro" id="IPR000766">
    <property type="entry name" value="GalP_uridyl_Trfase_II"/>
</dbReference>
<reference evidence="14" key="1">
    <citation type="submission" date="2017-03" db="EMBL/GenBank/DDBJ databases">
        <authorList>
            <person name="Falquet L."/>
            <person name="Falquet L."/>
        </authorList>
    </citation>
    <scope>NUCLEOTIDE SEQUENCE [LARGE SCALE GENOMIC DNA]</scope>
</reference>
<gene>
    <name evidence="10" type="primary">galT</name>
    <name evidence="13" type="ORF">CCH01_09680</name>
</gene>
<accession>A0A1U6J6Q9</accession>
<dbReference type="Pfam" id="PF02744">
    <property type="entry name" value="GalP_UDP_tr_C"/>
    <property type="match status" value="1"/>
</dbReference>
<dbReference type="GO" id="GO:0006012">
    <property type="term" value="P:galactose metabolic process"/>
    <property type="evidence" value="ECO:0007669"/>
    <property type="project" value="UniProtKB-UniRule"/>
</dbReference>
<keyword evidence="8 10" id="KW-0299">Galactose metabolism</keyword>
<evidence type="ECO:0000256" key="2">
    <source>
        <dbReference type="ARBA" id="ARBA00004496"/>
    </source>
</evidence>
<comment type="catalytic activity">
    <reaction evidence="1 10">
        <text>alpha-D-galactose 1-phosphate + UDP-alpha-D-glucose = alpha-D-glucose 1-phosphate + UDP-alpha-D-galactose</text>
        <dbReference type="Rhea" id="RHEA:13989"/>
        <dbReference type="ChEBI" id="CHEBI:58336"/>
        <dbReference type="ChEBI" id="CHEBI:58601"/>
        <dbReference type="ChEBI" id="CHEBI:58885"/>
        <dbReference type="ChEBI" id="CHEBI:66914"/>
        <dbReference type="EC" id="2.7.7.12"/>
    </reaction>
</comment>
<comment type="subcellular location">
    <subcellularLocation>
        <location evidence="2 10">Cytoplasm</location>
    </subcellularLocation>
</comment>
<dbReference type="PANTHER" id="PTHR39191">
    <property type="entry name" value="GALACTOSE-1-PHOSPHATE URIDYLYLTRANSFERASE"/>
    <property type="match status" value="1"/>
</dbReference>
<dbReference type="STRING" id="1351755.CCH01_09680"/>
<comment type="similarity">
    <text evidence="4 10">Belongs to the galactose-1-phosphate uridylyltransferase type 2 family.</text>
</comment>
<keyword evidence="9 10" id="KW-0119">Carbohydrate metabolism</keyword>
<evidence type="ECO:0000256" key="9">
    <source>
        <dbReference type="ARBA" id="ARBA00023277"/>
    </source>
</evidence>